<organism evidence="1 2">
    <name type="scientific">Phakopsora pachyrhizi</name>
    <name type="common">Asian soybean rust disease fungus</name>
    <dbReference type="NCBI Taxonomy" id="170000"/>
    <lineage>
        <taxon>Eukaryota</taxon>
        <taxon>Fungi</taxon>
        <taxon>Dikarya</taxon>
        <taxon>Basidiomycota</taxon>
        <taxon>Pucciniomycotina</taxon>
        <taxon>Pucciniomycetes</taxon>
        <taxon>Pucciniales</taxon>
        <taxon>Phakopsoraceae</taxon>
        <taxon>Phakopsora</taxon>
    </lineage>
</organism>
<dbReference type="AlphaFoldDB" id="A0AAV0BID5"/>
<dbReference type="Proteomes" id="UP001153365">
    <property type="component" value="Unassembled WGS sequence"/>
</dbReference>
<sequence length="425" mass="49543">MKFQTELRSWTATKDNVYYTWEMIQRGAPKTQIQKSITELGVKDVLNQAVIKILKENQYTKLIFKINKFQEEKIQELFNPFFELKGFDGHKDTPVEVLHVVLLGVLKYLYRDLISSLSIGKKDELVARLQSFDTNNLNIPSIKANYLVQHYSSLVGKDFKILIQTAPFVIFPLIEESRHQIWISLCHLCSVIFQTHISDLQKYLSLLHYFTQDFLLRLISSNAQWINKPKFHILLHLSQSIERFGPASLFATTEKFESYNGVVRQASIHSNRQSPSHDIANNFQNYSTLRFCLSGGNLKAQDLNSNSYQSYQGRKNNHDEVPLCIKRKSPSSDWHKIQTFELDKHQKIKSKSFISVKPQQPNQNSFIAYIIDIWAHRRDCLSQKCYFRAHNVQHHCVGAKCLIKRTLARKVERQANRYDVERSSS</sequence>
<name>A0AAV0BID5_PHAPC</name>
<dbReference type="PANTHER" id="PTHR31912">
    <property type="entry name" value="IP13529P"/>
    <property type="match status" value="1"/>
</dbReference>
<gene>
    <name evidence="1" type="ORF">PPACK8108_LOCUS20480</name>
</gene>
<evidence type="ECO:0000313" key="2">
    <source>
        <dbReference type="Proteomes" id="UP001153365"/>
    </source>
</evidence>
<proteinExistence type="predicted"/>
<reference evidence="1" key="1">
    <citation type="submission" date="2022-06" db="EMBL/GenBank/DDBJ databases">
        <authorList>
            <consortium name="SYNGENTA / RWTH Aachen University"/>
        </authorList>
    </citation>
    <scope>NUCLEOTIDE SEQUENCE</scope>
</reference>
<protein>
    <submittedName>
        <fullName evidence="1">Uncharacterized protein</fullName>
    </submittedName>
</protein>
<keyword evidence="2" id="KW-1185">Reference proteome</keyword>
<evidence type="ECO:0000313" key="1">
    <source>
        <dbReference type="EMBL" id="CAH7685885.1"/>
    </source>
</evidence>
<dbReference type="EMBL" id="CALTRL010005757">
    <property type="protein sequence ID" value="CAH7685885.1"/>
    <property type="molecule type" value="Genomic_DNA"/>
</dbReference>
<comment type="caution">
    <text evidence="1">The sequence shown here is derived from an EMBL/GenBank/DDBJ whole genome shotgun (WGS) entry which is preliminary data.</text>
</comment>
<accession>A0AAV0BID5</accession>
<dbReference type="PANTHER" id="PTHR31912:SF34">
    <property type="entry name" value="NOTOCHORD-RELATED PROTEIN"/>
    <property type="match status" value="1"/>
</dbReference>